<evidence type="ECO:0000313" key="1">
    <source>
        <dbReference type="EMBL" id="KAI0093991.1"/>
    </source>
</evidence>
<organism evidence="1 2">
    <name type="scientific">Irpex rosettiformis</name>
    <dbReference type="NCBI Taxonomy" id="378272"/>
    <lineage>
        <taxon>Eukaryota</taxon>
        <taxon>Fungi</taxon>
        <taxon>Dikarya</taxon>
        <taxon>Basidiomycota</taxon>
        <taxon>Agaricomycotina</taxon>
        <taxon>Agaricomycetes</taxon>
        <taxon>Polyporales</taxon>
        <taxon>Irpicaceae</taxon>
        <taxon>Irpex</taxon>
    </lineage>
</organism>
<dbReference type="Proteomes" id="UP001055072">
    <property type="component" value="Unassembled WGS sequence"/>
</dbReference>
<sequence length="209" mass="23295">MNTCAIAKSFPVAARLKPARTSSLSFRAFASTPNNANANGTTRPPPLRLPEAETFSQPSRPREYYARPQRDLPPVQRSWPIILAASLLGVSAWGAFYFYAANQERLSSSVMRQIMGIVRHNAAIEEALGDSIRFEPVWWLNGDPWINGGVHLMQGNVDLSFRIKGHKTSGTLYFTSIRKAKGEPFTILRFRVICDDGKIVEIPVNSFEA</sequence>
<comment type="caution">
    <text evidence="1">The sequence shown here is derived from an EMBL/GenBank/DDBJ whole genome shotgun (WGS) entry which is preliminary data.</text>
</comment>
<protein>
    <submittedName>
        <fullName evidence="1">DUF1783-domain-containing protein</fullName>
    </submittedName>
</protein>
<reference evidence="1" key="1">
    <citation type="journal article" date="2021" name="Environ. Microbiol.">
        <title>Gene family expansions and transcriptome signatures uncover fungal adaptations to wood decay.</title>
        <authorList>
            <person name="Hage H."/>
            <person name="Miyauchi S."/>
            <person name="Viragh M."/>
            <person name="Drula E."/>
            <person name="Min B."/>
            <person name="Chaduli D."/>
            <person name="Navarro D."/>
            <person name="Favel A."/>
            <person name="Norest M."/>
            <person name="Lesage-Meessen L."/>
            <person name="Balint B."/>
            <person name="Merenyi Z."/>
            <person name="de Eugenio L."/>
            <person name="Morin E."/>
            <person name="Martinez A.T."/>
            <person name="Baldrian P."/>
            <person name="Stursova M."/>
            <person name="Martinez M.J."/>
            <person name="Novotny C."/>
            <person name="Magnuson J.K."/>
            <person name="Spatafora J.W."/>
            <person name="Maurice S."/>
            <person name="Pangilinan J."/>
            <person name="Andreopoulos W."/>
            <person name="LaButti K."/>
            <person name="Hundley H."/>
            <person name="Na H."/>
            <person name="Kuo A."/>
            <person name="Barry K."/>
            <person name="Lipzen A."/>
            <person name="Henrissat B."/>
            <person name="Riley R."/>
            <person name="Ahrendt S."/>
            <person name="Nagy L.G."/>
            <person name="Grigoriev I.V."/>
            <person name="Martin F."/>
            <person name="Rosso M.N."/>
        </authorList>
    </citation>
    <scope>NUCLEOTIDE SEQUENCE</scope>
    <source>
        <strain evidence="1">CBS 384.51</strain>
    </source>
</reference>
<keyword evidence="2" id="KW-1185">Reference proteome</keyword>
<proteinExistence type="predicted"/>
<gene>
    <name evidence="1" type="ORF">BDY19DRAFT_290139</name>
</gene>
<evidence type="ECO:0000313" key="2">
    <source>
        <dbReference type="Proteomes" id="UP001055072"/>
    </source>
</evidence>
<name>A0ACB8UI68_9APHY</name>
<accession>A0ACB8UI68</accession>
<dbReference type="EMBL" id="MU274901">
    <property type="protein sequence ID" value="KAI0093991.1"/>
    <property type="molecule type" value="Genomic_DNA"/>
</dbReference>